<name>A0A6P1M3E3_9BACT</name>
<evidence type="ECO:0000313" key="2">
    <source>
        <dbReference type="Proteomes" id="UP000464954"/>
    </source>
</evidence>
<protein>
    <submittedName>
        <fullName evidence="1">Uncharacterized protein</fullName>
    </submittedName>
</protein>
<dbReference type="EMBL" id="CP047593">
    <property type="protein sequence ID" value="QHI68367.1"/>
    <property type="molecule type" value="Genomic_DNA"/>
</dbReference>
<organism evidence="1 2">
    <name type="scientific">Tichowtungia aerotolerans</name>
    <dbReference type="NCBI Taxonomy" id="2697043"/>
    <lineage>
        <taxon>Bacteria</taxon>
        <taxon>Pseudomonadati</taxon>
        <taxon>Kiritimatiellota</taxon>
        <taxon>Tichowtungiia</taxon>
        <taxon>Tichowtungiales</taxon>
        <taxon>Tichowtungiaceae</taxon>
        <taxon>Tichowtungia</taxon>
    </lineage>
</organism>
<keyword evidence="2" id="KW-1185">Reference proteome</keyword>
<gene>
    <name evidence="1" type="ORF">GT409_02480</name>
</gene>
<proteinExistence type="predicted"/>
<sequence>MMKKILVGLIFPSVFQVQAETLRVYPDVALELRAGPHAVSDISRDRYFRTYHIPGMYSDEQAAELNALRIAPGRGTGPYLAYNGGDSLRAGWSPELKDQFKKYAAFYRKAAKRYPGAPHPWPAATIRSLRKLRTKRLWARWIQR</sequence>
<dbReference type="RefSeq" id="WP_160626619.1">
    <property type="nucleotide sequence ID" value="NZ_CP047593.1"/>
</dbReference>
<dbReference type="KEGG" id="taer:GT409_02480"/>
<evidence type="ECO:0000313" key="1">
    <source>
        <dbReference type="EMBL" id="QHI68367.1"/>
    </source>
</evidence>
<dbReference type="AlphaFoldDB" id="A0A6P1M3E3"/>
<accession>A0A6P1M3E3</accession>
<dbReference type="Proteomes" id="UP000464954">
    <property type="component" value="Chromosome"/>
</dbReference>
<reference evidence="1 2" key="1">
    <citation type="submission" date="2020-01" db="EMBL/GenBank/DDBJ databases">
        <title>Ponticoccus aerotolerans gen. nov., sp. nov., an anaerobic bacterium and proposal of Ponticoccusceae fam. nov., Ponticoccusles ord. nov. and Ponticoccuse classis nov. in the phylum Kiritimatiellaeota.</title>
        <authorList>
            <person name="Zhou L.Y."/>
            <person name="Du Z.J."/>
        </authorList>
    </citation>
    <scope>NUCLEOTIDE SEQUENCE [LARGE SCALE GENOMIC DNA]</scope>
    <source>
        <strain evidence="1 2">S-5007</strain>
    </source>
</reference>